<protein>
    <submittedName>
        <fullName evidence="1">Uncharacterized protein</fullName>
    </submittedName>
</protein>
<organism evidence="1 2">
    <name type="scientific">Pseudonocardia adelaidensis</name>
    <dbReference type="NCBI Taxonomy" id="648754"/>
    <lineage>
        <taxon>Bacteria</taxon>
        <taxon>Bacillati</taxon>
        <taxon>Actinomycetota</taxon>
        <taxon>Actinomycetes</taxon>
        <taxon>Pseudonocardiales</taxon>
        <taxon>Pseudonocardiaceae</taxon>
        <taxon>Pseudonocardia</taxon>
    </lineage>
</organism>
<evidence type="ECO:0000313" key="1">
    <source>
        <dbReference type="EMBL" id="GAA5124519.1"/>
    </source>
</evidence>
<dbReference type="EMBL" id="BAABJO010000013">
    <property type="protein sequence ID" value="GAA5124519.1"/>
    <property type="molecule type" value="Genomic_DNA"/>
</dbReference>
<evidence type="ECO:0000313" key="2">
    <source>
        <dbReference type="Proteomes" id="UP001500804"/>
    </source>
</evidence>
<accession>A0ABP9NKW1</accession>
<gene>
    <name evidence="1" type="ORF">GCM10023320_37730</name>
</gene>
<proteinExistence type="predicted"/>
<keyword evidence="2" id="KW-1185">Reference proteome</keyword>
<sequence length="168" mass="18494">MIRLWSFQPLSRLAELRESGELVGSWEHVPRSRGDAFRKAYAAMVAAMERAGVLTNGRPPVWAWGGRCGVTVLDAHMLVGEPLWDGYATVEFTAPGELALATDYGAWNDYLFALLDGVEPVPPGWDVPTPVADELVQVCLPGLRAEWVREVRPLPRSPHDVTDWSASA</sequence>
<dbReference type="RefSeq" id="WP_345606470.1">
    <property type="nucleotide sequence ID" value="NZ_BAABJO010000013.1"/>
</dbReference>
<name>A0ABP9NKW1_9PSEU</name>
<dbReference type="Proteomes" id="UP001500804">
    <property type="component" value="Unassembled WGS sequence"/>
</dbReference>
<comment type="caution">
    <text evidence="1">The sequence shown here is derived from an EMBL/GenBank/DDBJ whole genome shotgun (WGS) entry which is preliminary data.</text>
</comment>
<reference evidence="2" key="1">
    <citation type="journal article" date="2019" name="Int. J. Syst. Evol. Microbiol.">
        <title>The Global Catalogue of Microorganisms (GCM) 10K type strain sequencing project: providing services to taxonomists for standard genome sequencing and annotation.</title>
        <authorList>
            <consortium name="The Broad Institute Genomics Platform"/>
            <consortium name="The Broad Institute Genome Sequencing Center for Infectious Disease"/>
            <person name="Wu L."/>
            <person name="Ma J."/>
        </authorList>
    </citation>
    <scope>NUCLEOTIDE SEQUENCE [LARGE SCALE GENOMIC DNA]</scope>
    <source>
        <strain evidence="2">JCM 18302</strain>
    </source>
</reference>